<dbReference type="GO" id="GO:0016757">
    <property type="term" value="F:glycosyltransferase activity"/>
    <property type="evidence" value="ECO:0007669"/>
    <property type="project" value="UniProtKB-KW"/>
</dbReference>
<proteinExistence type="predicted"/>
<reference evidence="1 2" key="1">
    <citation type="submission" date="2023-04" db="EMBL/GenBank/DDBJ databases">
        <title>Ottowia paracancer sp. nov., isolated from human stomach.</title>
        <authorList>
            <person name="Song Y."/>
        </authorList>
    </citation>
    <scope>NUCLEOTIDE SEQUENCE [LARGE SCALE GENOMIC DNA]</scope>
    <source>
        <strain evidence="1 2">10c7w1</strain>
    </source>
</reference>
<keyword evidence="1" id="KW-0808">Transferase</keyword>
<dbReference type="PANTHER" id="PTHR12526">
    <property type="entry name" value="GLYCOSYLTRANSFERASE"/>
    <property type="match status" value="1"/>
</dbReference>
<protein>
    <submittedName>
        <fullName evidence="1">Glycosyltransferase</fullName>
        <ecNumber evidence="1">2.4.-.-</ecNumber>
    </submittedName>
</protein>
<dbReference type="PANTHER" id="PTHR12526:SF595">
    <property type="entry name" value="BLL5217 PROTEIN"/>
    <property type="match status" value="1"/>
</dbReference>
<dbReference type="SUPFAM" id="SSF53756">
    <property type="entry name" value="UDP-Glycosyltransferase/glycogen phosphorylase"/>
    <property type="match status" value="1"/>
</dbReference>
<keyword evidence="1" id="KW-0328">Glycosyltransferase</keyword>
<dbReference type="EMBL" id="JARVII010000001">
    <property type="protein sequence ID" value="MDG9698192.1"/>
    <property type="molecule type" value="Genomic_DNA"/>
</dbReference>
<dbReference type="Pfam" id="PF13692">
    <property type="entry name" value="Glyco_trans_1_4"/>
    <property type="match status" value="1"/>
</dbReference>
<dbReference type="Gene3D" id="3.40.50.2000">
    <property type="entry name" value="Glycogen Phosphorylase B"/>
    <property type="match status" value="2"/>
</dbReference>
<accession>A0AAW6RHL5</accession>
<keyword evidence="2" id="KW-1185">Reference proteome</keyword>
<name>A0AAW6RHL5_9BURK</name>
<gene>
    <name evidence="1" type="ORF">QB898_00390</name>
</gene>
<sequence>MKILHILLTETPLPPLRYGGTERVMWALSLGQQALGHEARFLVRANPAGHPAAQVFDAARPLEAQIEGWADVLHFHWPYDNAHGLVRTPYVCTEHANRSSRQPYPVNTIFLSQKHARIHGAQCHVYNGLHWPDYGEPNLNAPPPAARYAHYLAKAANRNKNLQGAVRIARRAALPLHVMGGRRWSLKSNFYFYAGRDVRFHGMVGGEHKLELIRRSSALLFPVLWHEPFGLAIIESLYLGCPVIATPYGSLPELVSEETGFLSDSESALAQALAGAGRFDRRACHESVKRRFSHLAMARAYQQCYERVLAGEALNPAPPVAQGLESVPRRLRA</sequence>
<dbReference type="Proteomes" id="UP001237156">
    <property type="component" value="Unassembled WGS sequence"/>
</dbReference>
<dbReference type="AlphaFoldDB" id="A0AAW6RHL5"/>
<evidence type="ECO:0000313" key="1">
    <source>
        <dbReference type="EMBL" id="MDG9698192.1"/>
    </source>
</evidence>
<organism evidence="1 2">
    <name type="scientific">Ottowia cancrivicina</name>
    <dbReference type="NCBI Taxonomy" id="3040346"/>
    <lineage>
        <taxon>Bacteria</taxon>
        <taxon>Pseudomonadati</taxon>
        <taxon>Pseudomonadota</taxon>
        <taxon>Betaproteobacteria</taxon>
        <taxon>Burkholderiales</taxon>
        <taxon>Comamonadaceae</taxon>
        <taxon>Ottowia</taxon>
    </lineage>
</organism>
<dbReference type="EC" id="2.4.-.-" evidence="1"/>
<dbReference type="RefSeq" id="WP_279523347.1">
    <property type="nucleotide sequence ID" value="NZ_JARVII010000001.1"/>
</dbReference>
<comment type="caution">
    <text evidence="1">The sequence shown here is derived from an EMBL/GenBank/DDBJ whole genome shotgun (WGS) entry which is preliminary data.</text>
</comment>
<evidence type="ECO:0000313" key="2">
    <source>
        <dbReference type="Proteomes" id="UP001237156"/>
    </source>
</evidence>